<dbReference type="RefSeq" id="WP_200356712.1">
    <property type="nucleotide sequence ID" value="NZ_JAENIL010000031.1"/>
</dbReference>
<reference evidence="3" key="1">
    <citation type="submission" date="2021-01" db="EMBL/GenBank/DDBJ databases">
        <title>Modified the classification status of verrucomicrobia.</title>
        <authorList>
            <person name="Feng X."/>
        </authorList>
    </citation>
    <scope>NUCLEOTIDE SEQUENCE</scope>
    <source>
        <strain evidence="3">KCTC 13126</strain>
    </source>
</reference>
<gene>
    <name evidence="3" type="ORF">JIN87_16585</name>
</gene>
<accession>A0A934RVK0</accession>
<name>A0A934RVK0_9BACT</name>
<comment type="caution">
    <text evidence="3">The sequence shown here is derived from an EMBL/GenBank/DDBJ whole genome shotgun (WGS) entry which is preliminary data.</text>
</comment>
<dbReference type="Gene3D" id="3.30.360.10">
    <property type="entry name" value="Dihydrodipicolinate Reductase, domain 2"/>
    <property type="match status" value="1"/>
</dbReference>
<dbReference type="InterPro" id="IPR000683">
    <property type="entry name" value="Gfo/Idh/MocA-like_OxRdtase_N"/>
</dbReference>
<evidence type="ECO:0000259" key="2">
    <source>
        <dbReference type="Pfam" id="PF22725"/>
    </source>
</evidence>
<dbReference type="SUPFAM" id="SSF51735">
    <property type="entry name" value="NAD(P)-binding Rossmann-fold domains"/>
    <property type="match status" value="1"/>
</dbReference>
<dbReference type="PANTHER" id="PTHR43249">
    <property type="entry name" value="UDP-N-ACETYL-2-AMINO-2-DEOXY-D-GLUCURONATE OXIDASE"/>
    <property type="match status" value="1"/>
</dbReference>
<evidence type="ECO:0000313" key="4">
    <source>
        <dbReference type="Proteomes" id="UP000617628"/>
    </source>
</evidence>
<dbReference type="PANTHER" id="PTHR43249:SF1">
    <property type="entry name" value="D-GLUCOSIDE 3-DEHYDROGENASE"/>
    <property type="match status" value="1"/>
</dbReference>
<dbReference type="InterPro" id="IPR055170">
    <property type="entry name" value="GFO_IDH_MocA-like_dom"/>
</dbReference>
<organism evidence="3 4">
    <name type="scientific">Pelagicoccus mobilis</name>
    <dbReference type="NCBI Taxonomy" id="415221"/>
    <lineage>
        <taxon>Bacteria</taxon>
        <taxon>Pseudomonadati</taxon>
        <taxon>Verrucomicrobiota</taxon>
        <taxon>Opitutia</taxon>
        <taxon>Puniceicoccales</taxon>
        <taxon>Pelagicoccaceae</taxon>
        <taxon>Pelagicoccus</taxon>
    </lineage>
</organism>
<sequence>MSEIRFGFIGTGKIAYSSAEELLSHENASLVAAQDLSAKRLGEFADKFAVEERYANADDLFASPNVDAVYIAVPNKYHAPLAIAALKAGKHVMLEKPFAMNATEAEAVVSAAKESGKLFTLGMNQRFREDSQKIRNLATAGKLGEIYYAKAYWFRRSGIPTLGTWFGNKELAGAGAINDIGVHLLDLCLHTIDNFDPVSVSGRTYTKFGNRGLGGGGWGISDKSDAPFDVDDFATALIKMRNGATISLEVSWACHTEKNDKMDVEVFGTEAGASLYPARLYKSDTSTGEYQIVEDVNAPVSMKHSSRFHNFTNAILGTEELAVPAEQALVIQKILDAIAESSSTGKEVTLS</sequence>
<dbReference type="InterPro" id="IPR052515">
    <property type="entry name" value="Gfo/Idh/MocA_Oxidoreductase"/>
</dbReference>
<dbReference type="Proteomes" id="UP000617628">
    <property type="component" value="Unassembled WGS sequence"/>
</dbReference>
<proteinExistence type="predicted"/>
<keyword evidence="4" id="KW-1185">Reference proteome</keyword>
<dbReference type="AlphaFoldDB" id="A0A934RVK0"/>
<dbReference type="Pfam" id="PF01408">
    <property type="entry name" value="GFO_IDH_MocA"/>
    <property type="match status" value="1"/>
</dbReference>
<feature type="domain" description="GFO/IDH/MocA-like oxidoreductase" evidence="2">
    <location>
        <begin position="132"/>
        <end position="272"/>
    </location>
</feature>
<dbReference type="GO" id="GO:0000166">
    <property type="term" value="F:nucleotide binding"/>
    <property type="evidence" value="ECO:0007669"/>
    <property type="project" value="InterPro"/>
</dbReference>
<evidence type="ECO:0000259" key="1">
    <source>
        <dbReference type="Pfam" id="PF01408"/>
    </source>
</evidence>
<dbReference type="SUPFAM" id="SSF55347">
    <property type="entry name" value="Glyceraldehyde-3-phosphate dehydrogenase-like, C-terminal domain"/>
    <property type="match status" value="1"/>
</dbReference>
<protein>
    <submittedName>
        <fullName evidence="3">Gfo/Idh/MocA family oxidoreductase</fullName>
    </submittedName>
</protein>
<dbReference type="Pfam" id="PF22725">
    <property type="entry name" value="GFO_IDH_MocA_C3"/>
    <property type="match status" value="1"/>
</dbReference>
<feature type="domain" description="Gfo/Idh/MocA-like oxidoreductase N-terminal" evidence="1">
    <location>
        <begin position="4"/>
        <end position="122"/>
    </location>
</feature>
<dbReference type="Gene3D" id="3.40.50.720">
    <property type="entry name" value="NAD(P)-binding Rossmann-like Domain"/>
    <property type="match status" value="1"/>
</dbReference>
<dbReference type="InterPro" id="IPR036291">
    <property type="entry name" value="NAD(P)-bd_dom_sf"/>
</dbReference>
<evidence type="ECO:0000313" key="3">
    <source>
        <dbReference type="EMBL" id="MBK1878500.1"/>
    </source>
</evidence>
<dbReference type="EMBL" id="JAENIL010000031">
    <property type="protein sequence ID" value="MBK1878500.1"/>
    <property type="molecule type" value="Genomic_DNA"/>
</dbReference>